<keyword evidence="8" id="KW-1185">Reference proteome</keyword>
<evidence type="ECO:0000256" key="2">
    <source>
        <dbReference type="ARBA" id="ARBA00022741"/>
    </source>
</evidence>
<dbReference type="Pfam" id="PF00069">
    <property type="entry name" value="Pkinase"/>
    <property type="match status" value="1"/>
</dbReference>
<dbReference type="STRING" id="177437.HRM2_32510"/>
<accession>C0QLM6</accession>
<evidence type="ECO:0000313" key="7">
    <source>
        <dbReference type="EMBL" id="ACN16330.1"/>
    </source>
</evidence>
<evidence type="ECO:0000256" key="4">
    <source>
        <dbReference type="ARBA" id="ARBA00022840"/>
    </source>
</evidence>
<dbReference type="GO" id="GO:0005829">
    <property type="term" value="C:cytosol"/>
    <property type="evidence" value="ECO:0007669"/>
    <property type="project" value="TreeGrafter"/>
</dbReference>
<dbReference type="InterPro" id="IPR050339">
    <property type="entry name" value="CC_SR_Kinase"/>
</dbReference>
<keyword evidence="2" id="KW-0547">Nucleotide-binding</keyword>
<dbReference type="PANTHER" id="PTHR11042">
    <property type="entry name" value="EUKARYOTIC TRANSLATION INITIATION FACTOR 2-ALPHA KINASE EIF2-ALPHA KINASE -RELATED"/>
    <property type="match status" value="1"/>
</dbReference>
<dbReference type="GO" id="GO:0005524">
    <property type="term" value="F:ATP binding"/>
    <property type="evidence" value="ECO:0007669"/>
    <property type="project" value="UniProtKB-KW"/>
</dbReference>
<reference evidence="7 8" key="1">
    <citation type="journal article" date="2009" name="Environ. Microbiol.">
        <title>Genome sequence of Desulfobacterium autotrophicum HRM2, a marine sulfate reducer oxidizing organic carbon completely to carbon dioxide.</title>
        <authorList>
            <person name="Strittmatter A.W."/>
            <person name="Liesegang H."/>
            <person name="Rabus R."/>
            <person name="Decker I."/>
            <person name="Amann J."/>
            <person name="Andres S."/>
            <person name="Henne A."/>
            <person name="Fricke W.F."/>
            <person name="Martinez-Arias R."/>
            <person name="Bartels D."/>
            <person name="Goesmann A."/>
            <person name="Krause L."/>
            <person name="Puehler A."/>
            <person name="Klenk H.P."/>
            <person name="Richter M."/>
            <person name="Schuler M."/>
            <person name="Gloeckner F.O."/>
            <person name="Meyerdierks A."/>
            <person name="Gottschalk G."/>
            <person name="Amann R."/>
        </authorList>
    </citation>
    <scope>NUCLEOTIDE SEQUENCE [LARGE SCALE GENOMIC DNA]</scope>
    <source>
        <strain evidence="8">ATCC 43914 / DSM 3382 / HRM2</strain>
    </source>
</reference>
<keyword evidence="1 7" id="KW-0808">Transferase</keyword>
<keyword evidence="7" id="KW-0723">Serine/threonine-protein kinase</keyword>
<protein>
    <submittedName>
        <fullName evidence="7">Serine/threonine protein kinase</fullName>
        <ecNumber evidence="7">2.7.1.-</ecNumber>
    </submittedName>
</protein>
<dbReference type="Gene3D" id="1.10.510.10">
    <property type="entry name" value="Transferase(Phosphotransferase) domain 1"/>
    <property type="match status" value="1"/>
</dbReference>
<dbReference type="HOGENOM" id="CLU_027784_0_0_7"/>
<dbReference type="Gene3D" id="3.30.200.20">
    <property type="entry name" value="Phosphorylase Kinase, domain 1"/>
    <property type="match status" value="1"/>
</dbReference>
<organism evidence="7 8">
    <name type="scientific">Desulforapulum autotrophicum (strain ATCC 43914 / DSM 3382 / VKM B-1955 / HRM2)</name>
    <name type="common">Desulfobacterium autotrophicum</name>
    <dbReference type="NCBI Taxonomy" id="177437"/>
    <lineage>
        <taxon>Bacteria</taxon>
        <taxon>Pseudomonadati</taxon>
        <taxon>Thermodesulfobacteriota</taxon>
        <taxon>Desulfobacteria</taxon>
        <taxon>Desulfobacterales</taxon>
        <taxon>Desulfobacteraceae</taxon>
        <taxon>Desulforapulum</taxon>
    </lineage>
</organism>
<name>C0QLM6_DESAH</name>
<dbReference type="SUPFAM" id="SSF56112">
    <property type="entry name" value="Protein kinase-like (PK-like)"/>
    <property type="match status" value="1"/>
</dbReference>
<dbReference type="EC" id="2.7.1.-" evidence="7"/>
<keyword evidence="4" id="KW-0067">ATP-binding</keyword>
<dbReference type="OrthoDB" id="9801841at2"/>
<evidence type="ECO:0000256" key="5">
    <source>
        <dbReference type="ARBA" id="ARBA00037982"/>
    </source>
</evidence>
<evidence type="ECO:0000259" key="6">
    <source>
        <dbReference type="PROSITE" id="PS50011"/>
    </source>
</evidence>
<dbReference type="EMBL" id="CP001087">
    <property type="protein sequence ID" value="ACN16330.1"/>
    <property type="molecule type" value="Genomic_DNA"/>
</dbReference>
<proteinExistence type="inferred from homology"/>
<dbReference type="Proteomes" id="UP000000442">
    <property type="component" value="Chromosome"/>
</dbReference>
<feature type="domain" description="Protein kinase" evidence="6">
    <location>
        <begin position="7"/>
        <end position="268"/>
    </location>
</feature>
<dbReference type="PANTHER" id="PTHR11042:SF136">
    <property type="entry name" value="EIF-2-ALPHA KINASE GCN2"/>
    <property type="match status" value="1"/>
</dbReference>
<dbReference type="InterPro" id="IPR000719">
    <property type="entry name" value="Prot_kinase_dom"/>
</dbReference>
<dbReference type="eggNOG" id="COG0515">
    <property type="taxonomic scope" value="Bacteria"/>
</dbReference>
<evidence type="ECO:0000256" key="1">
    <source>
        <dbReference type="ARBA" id="ARBA00022679"/>
    </source>
</evidence>
<dbReference type="SMART" id="SM00220">
    <property type="entry name" value="S_TKc"/>
    <property type="match status" value="1"/>
</dbReference>
<evidence type="ECO:0000313" key="8">
    <source>
        <dbReference type="Proteomes" id="UP000000442"/>
    </source>
</evidence>
<sequence>MKYIGKFKVAGLLGKGGMGKVFKVEYPVTGKIGALKLLEPVPLLTTLMGEKGVEDLFVAEAVTLASLRHPHVVEILDFDRFEGKPFYTMGFYSNNLGALMGESYETERPSRVIKIERSVGYILQILDGLACLHDRSVIHRDIKPFNILLDDLDNVKICDFGLSKLRNETFHGHASLKVGSPYYASPEQEKDPDGVDETADLYSVGVMLFRMLTGKLPEKKSRASELNSDLDPTWDDFFDRAMAFLPGHRFPDADSMAEDLKGLCLAWIEKKEKFCSVSMDWLNETEPFQRQIKVRHLPEKIPRARAQKAFDLDSLMRPRQILPKHFKALGSDLVKDPETGLVWQSSGTRFPVNWKEGCAYVQRLNRERYQGFDNWRMPTAAELLTIISPLPKGTGLCLEPVFDLRQHWLWSADRATFTSAWYASLELGFIDSSDLSSYYHVKAVCTPPGL</sequence>
<dbReference type="RefSeq" id="WP_015905092.1">
    <property type="nucleotide sequence ID" value="NC_012108.1"/>
</dbReference>
<dbReference type="InterPro" id="IPR011460">
    <property type="entry name" value="Lcl_C"/>
</dbReference>
<dbReference type="PROSITE" id="PS50011">
    <property type="entry name" value="PROTEIN_KINASE_DOM"/>
    <property type="match status" value="1"/>
</dbReference>
<dbReference type="InterPro" id="IPR008271">
    <property type="entry name" value="Ser/Thr_kinase_AS"/>
</dbReference>
<dbReference type="GO" id="GO:0004674">
    <property type="term" value="F:protein serine/threonine kinase activity"/>
    <property type="evidence" value="ECO:0007669"/>
    <property type="project" value="UniProtKB-KW"/>
</dbReference>
<dbReference type="AlphaFoldDB" id="C0QLM6"/>
<evidence type="ECO:0000256" key="3">
    <source>
        <dbReference type="ARBA" id="ARBA00022777"/>
    </source>
</evidence>
<dbReference type="PROSITE" id="PS00108">
    <property type="entry name" value="PROTEIN_KINASE_ST"/>
    <property type="match status" value="1"/>
</dbReference>
<dbReference type="InterPro" id="IPR011009">
    <property type="entry name" value="Kinase-like_dom_sf"/>
</dbReference>
<dbReference type="CDD" id="cd14014">
    <property type="entry name" value="STKc_PknB_like"/>
    <property type="match status" value="1"/>
</dbReference>
<comment type="similarity">
    <text evidence="5">Belongs to the protein kinase superfamily. Ser/Thr protein kinase family. GCN2 subfamily.</text>
</comment>
<gene>
    <name evidence="7" type="ordered locus">HRM2_32510</name>
</gene>
<dbReference type="KEGG" id="dat:HRM2_32510"/>
<keyword evidence="3 7" id="KW-0418">Kinase</keyword>
<dbReference type="Pfam" id="PF07603">
    <property type="entry name" value="Lcl_C"/>
    <property type="match status" value="1"/>
</dbReference>